<accession>A0A6V7P4Q7</accession>
<feature type="region of interest" description="Disordered" evidence="1">
    <location>
        <begin position="64"/>
        <end position="156"/>
    </location>
</feature>
<evidence type="ECO:0000313" key="2">
    <source>
        <dbReference type="EMBL" id="CAD1825812.1"/>
    </source>
</evidence>
<dbReference type="AlphaFoldDB" id="A0A6V7P4Q7"/>
<organism evidence="2">
    <name type="scientific">Ananas comosus var. bracteatus</name>
    <name type="common">red pineapple</name>
    <dbReference type="NCBI Taxonomy" id="296719"/>
    <lineage>
        <taxon>Eukaryota</taxon>
        <taxon>Viridiplantae</taxon>
        <taxon>Streptophyta</taxon>
        <taxon>Embryophyta</taxon>
        <taxon>Tracheophyta</taxon>
        <taxon>Spermatophyta</taxon>
        <taxon>Magnoliopsida</taxon>
        <taxon>Liliopsida</taxon>
        <taxon>Poales</taxon>
        <taxon>Bromeliaceae</taxon>
        <taxon>Bromelioideae</taxon>
        <taxon>Ananas</taxon>
    </lineage>
</organism>
<dbReference type="EMBL" id="LR862145">
    <property type="protein sequence ID" value="CAD1825812.1"/>
    <property type="molecule type" value="Genomic_DNA"/>
</dbReference>
<name>A0A6V7P4Q7_ANACO</name>
<sequence length="156" mass="17379">MKSSLALPEADVFWREKKMSVIDGHTPTVVLWSFLKRAPSNMRQSLKYFAVSLMNVLPWSVKEHSPLSKTQPRNFIEQVDGDGVRGVDDRCGSASEHVSGRWNKLDGGTARPLSGPPRARPTLDGGAARRWRDSEQTREAELDDNEARPRSGPPQA</sequence>
<feature type="compositionally biased region" description="Basic and acidic residues" evidence="1">
    <location>
        <begin position="82"/>
        <end position="91"/>
    </location>
</feature>
<proteinExistence type="predicted"/>
<evidence type="ECO:0000256" key="1">
    <source>
        <dbReference type="SAM" id="MobiDB-lite"/>
    </source>
</evidence>
<gene>
    <name evidence="2" type="ORF">CB5_LOCUS9023</name>
</gene>
<reference evidence="2" key="1">
    <citation type="submission" date="2020-07" db="EMBL/GenBank/DDBJ databases">
        <authorList>
            <person name="Lin J."/>
        </authorList>
    </citation>
    <scope>NUCLEOTIDE SEQUENCE</scope>
</reference>
<feature type="compositionally biased region" description="Basic and acidic residues" evidence="1">
    <location>
        <begin position="130"/>
        <end position="149"/>
    </location>
</feature>
<protein>
    <submittedName>
        <fullName evidence="2">Uncharacterized protein</fullName>
    </submittedName>
</protein>